<keyword evidence="2" id="KW-1185">Reference proteome</keyword>
<evidence type="ECO:0000313" key="1">
    <source>
        <dbReference type="EMBL" id="CAG8730294.1"/>
    </source>
</evidence>
<accession>A0A9N9ICX8</accession>
<organism evidence="1 2">
    <name type="scientific">Funneliformis caledonium</name>
    <dbReference type="NCBI Taxonomy" id="1117310"/>
    <lineage>
        <taxon>Eukaryota</taxon>
        <taxon>Fungi</taxon>
        <taxon>Fungi incertae sedis</taxon>
        <taxon>Mucoromycota</taxon>
        <taxon>Glomeromycotina</taxon>
        <taxon>Glomeromycetes</taxon>
        <taxon>Glomerales</taxon>
        <taxon>Glomeraceae</taxon>
        <taxon>Funneliformis</taxon>
    </lineage>
</organism>
<reference evidence="1" key="1">
    <citation type="submission" date="2021-06" db="EMBL/GenBank/DDBJ databases">
        <authorList>
            <person name="Kallberg Y."/>
            <person name="Tangrot J."/>
            <person name="Rosling A."/>
        </authorList>
    </citation>
    <scope>NUCLEOTIDE SEQUENCE</scope>
    <source>
        <strain evidence="1">UK204</strain>
    </source>
</reference>
<protein>
    <submittedName>
        <fullName evidence="1">1170_t:CDS:1</fullName>
    </submittedName>
</protein>
<evidence type="ECO:0000313" key="2">
    <source>
        <dbReference type="Proteomes" id="UP000789570"/>
    </source>
</evidence>
<sequence length="85" mass="10018">MKFLKERDPKILAIVAGNSDYVPLVEHALEKGWKVEIWFWSLGLSGEYKKFTYSCESKSPRKFTFEIKHKCIEVLKEELLLQLII</sequence>
<gene>
    <name evidence="1" type="ORF">FCALED_LOCUS14943</name>
</gene>
<dbReference type="Gene3D" id="3.40.50.1010">
    <property type="entry name" value="5'-nuclease"/>
    <property type="match status" value="1"/>
</dbReference>
<dbReference type="OrthoDB" id="2305495at2759"/>
<name>A0A9N9ICX8_9GLOM</name>
<dbReference type="AlphaFoldDB" id="A0A9N9ICX8"/>
<dbReference type="Proteomes" id="UP000789570">
    <property type="component" value="Unassembled WGS sequence"/>
</dbReference>
<feature type="non-terminal residue" evidence="1">
    <location>
        <position position="85"/>
    </location>
</feature>
<dbReference type="EMBL" id="CAJVPQ010012107">
    <property type="protein sequence ID" value="CAG8730294.1"/>
    <property type="molecule type" value="Genomic_DNA"/>
</dbReference>
<comment type="caution">
    <text evidence="1">The sequence shown here is derived from an EMBL/GenBank/DDBJ whole genome shotgun (WGS) entry which is preliminary data.</text>
</comment>
<proteinExistence type="predicted"/>